<sequence>HDPEHFESDEIRAVFQNIPALSWVNCPRGGKKQQTKTDHIGVHDNSSKPSATLIIERSMKPSKLKAKTSKTQHWI</sequence>
<reference evidence="1" key="1">
    <citation type="submission" date="2020-08" db="EMBL/GenBank/DDBJ databases">
        <title>Multicomponent nature underlies the extraordinary mechanical properties of spider dragline silk.</title>
        <authorList>
            <person name="Kono N."/>
            <person name="Nakamura H."/>
            <person name="Mori M."/>
            <person name="Yoshida Y."/>
            <person name="Ohtoshi R."/>
            <person name="Malay A.D."/>
            <person name="Moran D.A.P."/>
            <person name="Tomita M."/>
            <person name="Numata K."/>
            <person name="Arakawa K."/>
        </authorList>
    </citation>
    <scope>NUCLEOTIDE SEQUENCE</scope>
</reference>
<protein>
    <submittedName>
        <fullName evidence="1">Uncharacterized protein</fullName>
    </submittedName>
</protein>
<dbReference type="EMBL" id="BMAW01114663">
    <property type="protein sequence ID" value="GFT62730.1"/>
    <property type="molecule type" value="Genomic_DNA"/>
</dbReference>
<evidence type="ECO:0000313" key="1">
    <source>
        <dbReference type="EMBL" id="GFT62730.1"/>
    </source>
</evidence>
<gene>
    <name evidence="1" type="ORF">NPIL_48831</name>
</gene>
<dbReference type="AlphaFoldDB" id="A0A8X6PFU3"/>
<proteinExistence type="predicted"/>
<name>A0A8X6PFU3_NEPPI</name>
<evidence type="ECO:0000313" key="2">
    <source>
        <dbReference type="Proteomes" id="UP000887013"/>
    </source>
</evidence>
<accession>A0A8X6PFU3</accession>
<organism evidence="1 2">
    <name type="scientific">Nephila pilipes</name>
    <name type="common">Giant wood spider</name>
    <name type="synonym">Nephila maculata</name>
    <dbReference type="NCBI Taxonomy" id="299642"/>
    <lineage>
        <taxon>Eukaryota</taxon>
        <taxon>Metazoa</taxon>
        <taxon>Ecdysozoa</taxon>
        <taxon>Arthropoda</taxon>
        <taxon>Chelicerata</taxon>
        <taxon>Arachnida</taxon>
        <taxon>Araneae</taxon>
        <taxon>Araneomorphae</taxon>
        <taxon>Entelegynae</taxon>
        <taxon>Araneoidea</taxon>
        <taxon>Nephilidae</taxon>
        <taxon>Nephila</taxon>
    </lineage>
</organism>
<comment type="caution">
    <text evidence="1">The sequence shown here is derived from an EMBL/GenBank/DDBJ whole genome shotgun (WGS) entry which is preliminary data.</text>
</comment>
<keyword evidence="2" id="KW-1185">Reference proteome</keyword>
<feature type="non-terminal residue" evidence="1">
    <location>
        <position position="1"/>
    </location>
</feature>
<dbReference type="Proteomes" id="UP000887013">
    <property type="component" value="Unassembled WGS sequence"/>
</dbReference>